<reference evidence="2 3" key="1">
    <citation type="journal article" date="2021" name="Front. Microbiol.">
        <title>Bacterial Transformation of Aromatic Monomers in Softwood Black Liquor.</title>
        <authorList>
            <person name="Navas L.E."/>
            <person name="Dexter G."/>
            <person name="Liu J."/>
            <person name="Levy-Booth D."/>
            <person name="Cho M."/>
            <person name="Jang S.K."/>
            <person name="Mansfield S.D."/>
            <person name="Renneckar S."/>
            <person name="Mohn W.W."/>
            <person name="Eltis L.D."/>
        </authorList>
    </citation>
    <scope>NUCLEOTIDE SEQUENCE [LARGE SCALE GENOMIC DNA]</scope>
    <source>
        <strain evidence="2 3">GD02</strain>
    </source>
</reference>
<feature type="compositionally biased region" description="Basic and acidic residues" evidence="1">
    <location>
        <begin position="33"/>
        <end position="43"/>
    </location>
</feature>
<dbReference type="AlphaFoldDB" id="A0AA47AGU3"/>
<evidence type="ECO:0000313" key="2">
    <source>
        <dbReference type="EMBL" id="UZF48413.1"/>
    </source>
</evidence>
<protein>
    <submittedName>
        <fullName evidence="2">Uncharacterized protein</fullName>
    </submittedName>
</protein>
<feature type="region of interest" description="Disordered" evidence="1">
    <location>
        <begin position="30"/>
        <end position="52"/>
    </location>
</feature>
<gene>
    <name evidence="2" type="ORF">KUM34_028970</name>
</gene>
<geneLocation type="plasmid" evidence="2 3">
    <name>pGD02.2.2</name>
</geneLocation>
<proteinExistence type="predicted"/>
<dbReference type="RefSeq" id="WP_229582183.1">
    <property type="nucleotide sequence ID" value="NZ_CP083976.1"/>
</dbReference>
<name>A0AA47AGU3_RHORH</name>
<sequence>MTYRHETADPVADNNNLTDTDLAAVVEALTGEPFDHAEPDSKRRAPRRDARR</sequence>
<organism evidence="2 3">
    <name type="scientific">Rhodococcus rhodochrous</name>
    <dbReference type="NCBI Taxonomy" id="1829"/>
    <lineage>
        <taxon>Bacteria</taxon>
        <taxon>Bacillati</taxon>
        <taxon>Actinomycetota</taxon>
        <taxon>Actinomycetes</taxon>
        <taxon>Mycobacteriales</taxon>
        <taxon>Nocardiaceae</taxon>
        <taxon>Rhodococcus</taxon>
    </lineage>
</organism>
<keyword evidence="2" id="KW-0614">Plasmid</keyword>
<accession>A0AA47AGU3</accession>
<dbReference type="EMBL" id="CP083976">
    <property type="protein sequence ID" value="UZF48413.1"/>
    <property type="molecule type" value="Genomic_DNA"/>
</dbReference>
<evidence type="ECO:0000313" key="3">
    <source>
        <dbReference type="Proteomes" id="UP001162740"/>
    </source>
</evidence>
<dbReference type="Proteomes" id="UP001162740">
    <property type="component" value="Plasmid pGD02.2.2"/>
</dbReference>
<evidence type="ECO:0000256" key="1">
    <source>
        <dbReference type="SAM" id="MobiDB-lite"/>
    </source>
</evidence>